<gene>
    <name evidence="2" type="ORF">EPH_0003230</name>
</gene>
<dbReference type="VEuPathDB" id="ToxoDB:EPH_0003230"/>
<dbReference type="EMBL" id="HG690503">
    <property type="protein sequence ID" value="CDI74710.1"/>
    <property type="molecule type" value="Genomic_DNA"/>
</dbReference>
<accession>U6G3E9</accession>
<proteinExistence type="predicted"/>
<evidence type="ECO:0000313" key="2">
    <source>
        <dbReference type="EMBL" id="CDI74710.1"/>
    </source>
</evidence>
<feature type="region of interest" description="Disordered" evidence="1">
    <location>
        <begin position="48"/>
        <end position="69"/>
    </location>
</feature>
<evidence type="ECO:0000256" key="1">
    <source>
        <dbReference type="SAM" id="MobiDB-lite"/>
    </source>
</evidence>
<dbReference type="AlphaFoldDB" id="U6G3E9"/>
<dbReference type="OrthoDB" id="433924at2759"/>
<reference evidence="2" key="2">
    <citation type="submission" date="2013-10" db="EMBL/GenBank/DDBJ databases">
        <authorList>
            <person name="Aslett M."/>
        </authorList>
    </citation>
    <scope>NUCLEOTIDE SEQUENCE [LARGE SCALE GENOMIC DNA]</scope>
    <source>
        <strain evidence="2">Houghton</strain>
    </source>
</reference>
<protein>
    <submittedName>
        <fullName evidence="2">Uncharacterized protein</fullName>
    </submittedName>
</protein>
<organism evidence="2 3">
    <name type="scientific">Eimeria praecox</name>
    <dbReference type="NCBI Taxonomy" id="51316"/>
    <lineage>
        <taxon>Eukaryota</taxon>
        <taxon>Sar</taxon>
        <taxon>Alveolata</taxon>
        <taxon>Apicomplexa</taxon>
        <taxon>Conoidasida</taxon>
        <taxon>Coccidia</taxon>
        <taxon>Eucoccidiorida</taxon>
        <taxon>Eimeriorina</taxon>
        <taxon>Eimeriidae</taxon>
        <taxon>Eimeria</taxon>
    </lineage>
</organism>
<sequence length="91" mass="10270">MTKLFRQLCDRAQSHILKAKCQQKQYADAHGREVEYALVPDRPRATEQAPQEAVVGWPPTQDAAGDPTGQYEVDYITDQRGSGDEAYYLIN</sequence>
<dbReference type="Proteomes" id="UP000018201">
    <property type="component" value="Unassembled WGS sequence"/>
</dbReference>
<reference evidence="2" key="1">
    <citation type="submission" date="2013-10" db="EMBL/GenBank/DDBJ databases">
        <title>Genomic analysis of the causative agents of coccidiosis in chickens.</title>
        <authorList>
            <person name="Reid A.J."/>
            <person name="Blake D."/>
            <person name="Billington K."/>
            <person name="Browne H."/>
            <person name="Dunn M."/>
            <person name="Hung S."/>
            <person name="Kawahara F."/>
            <person name="Miranda-Saavedra D."/>
            <person name="Mourier T."/>
            <person name="Nagra H."/>
            <person name="Otto T.D."/>
            <person name="Rawlings N."/>
            <person name="Sanchez A."/>
            <person name="Sanders M."/>
            <person name="Subramaniam C."/>
            <person name="Tay Y."/>
            <person name="Dear P."/>
            <person name="Doerig C."/>
            <person name="Gruber A."/>
            <person name="Parkinson J."/>
            <person name="Shirley M."/>
            <person name="Wan K.L."/>
            <person name="Berriman M."/>
            <person name="Tomley F."/>
            <person name="Pain A."/>
        </authorList>
    </citation>
    <scope>NUCLEOTIDE SEQUENCE [LARGE SCALE GENOMIC DNA]</scope>
    <source>
        <strain evidence="2">Houghton</strain>
    </source>
</reference>
<evidence type="ECO:0000313" key="3">
    <source>
        <dbReference type="Proteomes" id="UP000018201"/>
    </source>
</evidence>
<keyword evidence="3" id="KW-1185">Reference proteome</keyword>
<name>U6G3E9_9EIME</name>